<evidence type="ECO:0000313" key="4">
    <source>
        <dbReference type="Proteomes" id="UP000739565"/>
    </source>
</evidence>
<dbReference type="RefSeq" id="WP_259660885.1">
    <property type="nucleotide sequence ID" value="NZ_JAHXRI010000006.1"/>
</dbReference>
<dbReference type="SUPFAM" id="SSF53850">
    <property type="entry name" value="Periplasmic binding protein-like II"/>
    <property type="match status" value="1"/>
</dbReference>
<organism evidence="3 4">
    <name type="scientific">Zwartia hollandica</name>
    <dbReference type="NCBI Taxonomy" id="324606"/>
    <lineage>
        <taxon>Bacteria</taxon>
        <taxon>Pseudomonadati</taxon>
        <taxon>Pseudomonadota</taxon>
        <taxon>Betaproteobacteria</taxon>
        <taxon>Burkholderiales</taxon>
        <taxon>Alcaligenaceae</taxon>
        <taxon>Zwartia</taxon>
    </lineage>
</organism>
<dbReference type="PANTHER" id="PTHR42928:SF5">
    <property type="entry name" value="BLR1237 PROTEIN"/>
    <property type="match status" value="1"/>
</dbReference>
<name>A0A953T790_9BURK</name>
<dbReference type="AlphaFoldDB" id="A0A953T790"/>
<sequence length="322" mass="34146">MRTLNIALLLSSLFASAWAVASPADKYPERPVRIVVPFVAGGGGDFIARAWADKLSEVIKQPVIIENRGGGNTVVGTEQVAKAAPDGYTLLLVSPTISTNPTLLPNLPYKTPESFAPVAQVITYAMGVAVHAGSPIQNIPELVAYAKKNPGKLTTATSGEGSATDLAAELFMEKTGIKITKVPYKGAGQGVLDVASGHVDMLFTGMSQLKPQLDGKRIRLVATSGLQRLNSAPDVPTIAEQGYPGFEAVVWWAVLAPAGTPSEIIEKINASLKTSLAHPDVGRRLAVIDGVVKVSSPKEFDGFLRSEIETWRRLLKPSVSNK</sequence>
<dbReference type="PANTHER" id="PTHR42928">
    <property type="entry name" value="TRICARBOXYLATE-BINDING PROTEIN"/>
    <property type="match status" value="1"/>
</dbReference>
<comment type="similarity">
    <text evidence="1">Belongs to the UPF0065 (bug) family.</text>
</comment>
<dbReference type="Gene3D" id="3.40.190.10">
    <property type="entry name" value="Periplasmic binding protein-like II"/>
    <property type="match status" value="1"/>
</dbReference>
<dbReference type="CDD" id="cd13578">
    <property type="entry name" value="PBP2_Bug27"/>
    <property type="match status" value="1"/>
</dbReference>
<dbReference type="PIRSF" id="PIRSF017082">
    <property type="entry name" value="YflP"/>
    <property type="match status" value="1"/>
</dbReference>
<dbReference type="Proteomes" id="UP000739565">
    <property type="component" value="Unassembled WGS sequence"/>
</dbReference>
<evidence type="ECO:0000256" key="1">
    <source>
        <dbReference type="ARBA" id="ARBA00006987"/>
    </source>
</evidence>
<evidence type="ECO:0000313" key="3">
    <source>
        <dbReference type="EMBL" id="MBZ1350509.1"/>
    </source>
</evidence>
<dbReference type="EMBL" id="JAHXRI010000006">
    <property type="protein sequence ID" value="MBZ1350509.1"/>
    <property type="molecule type" value="Genomic_DNA"/>
</dbReference>
<dbReference type="InterPro" id="IPR042100">
    <property type="entry name" value="Bug_dom1"/>
</dbReference>
<dbReference type="Gene3D" id="3.40.190.150">
    <property type="entry name" value="Bordetella uptake gene, domain 1"/>
    <property type="match status" value="1"/>
</dbReference>
<accession>A0A953T790</accession>
<protein>
    <submittedName>
        <fullName evidence="3">Tripartite tricarboxylate transporter substrate binding protein</fullName>
    </submittedName>
</protein>
<keyword evidence="4" id="KW-1185">Reference proteome</keyword>
<feature type="chain" id="PRO_5037993331" evidence="2">
    <location>
        <begin position="22"/>
        <end position="322"/>
    </location>
</feature>
<dbReference type="InterPro" id="IPR005064">
    <property type="entry name" value="BUG"/>
</dbReference>
<feature type="signal peptide" evidence="2">
    <location>
        <begin position="1"/>
        <end position="21"/>
    </location>
</feature>
<comment type="caution">
    <text evidence="3">The sequence shown here is derived from an EMBL/GenBank/DDBJ whole genome shotgun (WGS) entry which is preliminary data.</text>
</comment>
<gene>
    <name evidence="3" type="ORF">KZZ10_07600</name>
</gene>
<dbReference type="Pfam" id="PF03401">
    <property type="entry name" value="TctC"/>
    <property type="match status" value="1"/>
</dbReference>
<keyword evidence="2" id="KW-0732">Signal</keyword>
<evidence type="ECO:0000256" key="2">
    <source>
        <dbReference type="SAM" id="SignalP"/>
    </source>
</evidence>
<reference evidence="3" key="1">
    <citation type="submission" date="2021-07" db="EMBL/GenBank/DDBJ databases">
        <title>New genus and species of the family Alcaligenaceae.</title>
        <authorList>
            <person name="Hahn M.W."/>
        </authorList>
    </citation>
    <scope>NUCLEOTIDE SEQUENCE</scope>
    <source>
        <strain evidence="3">LF4-65</strain>
    </source>
</reference>
<proteinExistence type="inferred from homology"/>